<sequence>MLVAKLIFLLFFVGSSFVGADTVTLEKYFIHDPVKCPTNIVDFLGTMKVFFGVETSESNSVAKLVTESGSGNLEIKNGNEFLMHGEKASEVTKEVINGKNYSGIWMNLTTKNEQGRFTFESNLKWIFASSWENIWHASCLPKIYKKSAPKAELSGVYHYNKRCAREHFLPYFDDGEIKLFIGMKKQCFTRGQAFVGPFRLDINRQYGKFNVSFAWKETEEKITSFGADTVIEKINNEKYYGFLLVVGPNYMSINGSHVNFTRKEKEISMLGGRACSVHLFVEKNDNLYDVVCEVKYSLDDHDHALIVNKATEDTSSFFPDYVSRENFMILGFILICFHDLGIIVIF</sequence>
<evidence type="ECO:0000313" key="1">
    <source>
        <dbReference type="Proteomes" id="UP000887576"/>
    </source>
</evidence>
<proteinExistence type="predicted"/>
<dbReference type="Proteomes" id="UP000887576">
    <property type="component" value="Unplaced"/>
</dbReference>
<organism evidence="1 2">
    <name type="scientific">Panagrolaimus sp. JU765</name>
    <dbReference type="NCBI Taxonomy" id="591449"/>
    <lineage>
        <taxon>Eukaryota</taxon>
        <taxon>Metazoa</taxon>
        <taxon>Ecdysozoa</taxon>
        <taxon>Nematoda</taxon>
        <taxon>Chromadorea</taxon>
        <taxon>Rhabditida</taxon>
        <taxon>Tylenchina</taxon>
        <taxon>Panagrolaimomorpha</taxon>
        <taxon>Panagrolaimoidea</taxon>
        <taxon>Panagrolaimidae</taxon>
        <taxon>Panagrolaimus</taxon>
    </lineage>
</organism>
<protein>
    <submittedName>
        <fullName evidence="2">Uncharacterized protein</fullName>
    </submittedName>
</protein>
<dbReference type="WBParaSite" id="JU765_v2.g13891.t1">
    <property type="protein sequence ID" value="JU765_v2.g13891.t1"/>
    <property type="gene ID" value="JU765_v2.g13891"/>
</dbReference>
<accession>A0AC34Q7N2</accession>
<evidence type="ECO:0000313" key="2">
    <source>
        <dbReference type="WBParaSite" id="JU765_v2.g13891.t1"/>
    </source>
</evidence>
<reference evidence="2" key="1">
    <citation type="submission" date="2022-11" db="UniProtKB">
        <authorList>
            <consortium name="WormBaseParasite"/>
        </authorList>
    </citation>
    <scope>IDENTIFICATION</scope>
</reference>
<name>A0AC34Q7N2_9BILA</name>